<comment type="function">
    <text evidence="10">ATP dependent phosphorylation of adenosine and other related nucleoside analogs to monophosphate derivatives.</text>
</comment>
<feature type="chain" id="PRO_5003193957" description="Adenosine kinase" evidence="11">
    <location>
        <begin position="31"/>
        <end position="365"/>
    </location>
</feature>
<comment type="cofactor">
    <cofactor evidence="10">
        <name>Mg(2+)</name>
        <dbReference type="ChEBI" id="CHEBI:18420"/>
    </cofactor>
    <text evidence="10">Binds 3 Mg(2+) ions per subunit.</text>
</comment>
<evidence type="ECO:0000256" key="5">
    <source>
        <dbReference type="ARBA" id="ARBA00022726"/>
    </source>
</evidence>
<evidence type="ECO:0000256" key="6">
    <source>
        <dbReference type="ARBA" id="ARBA00022741"/>
    </source>
</evidence>
<evidence type="ECO:0000256" key="3">
    <source>
        <dbReference type="ARBA" id="ARBA00012119"/>
    </source>
</evidence>
<sequence>SNKRNRSKLLLMSFFALGNVLMDLILETDADYVKKWDLNFDDQIMAEEKHEPLFVEVAENAQTLRVPGGCALNTTRVISKLAGRKSRVSVTFAGVTGEDAVGDQIHSMLSSDSIAFHRVQSKVRTGNTVALVTDGGKRSLVGPVEMANHFSADNLEAIEDQWKRAAFIFQASWFLLSPDGINCAFMMATHAAKSGQHFGLNLAAESLVQQFRDELVELMRSATFVFGNTVEYKAFAEAMSWQCSSMNEILLKINELPYSGARRRTLLITSGSAPTLMLFNGKVYSFPVNKISKEKVIDTTGAGDAFCGGFIFELLNDTSCDDDSLFALENAIMTGHGTAKSVIQMRGCDVSKILPVLTESAEAGK</sequence>
<dbReference type="Pfam" id="PF00294">
    <property type="entry name" value="PfkB"/>
    <property type="match status" value="1"/>
</dbReference>
<evidence type="ECO:0000256" key="11">
    <source>
        <dbReference type="SAM" id="SignalP"/>
    </source>
</evidence>
<dbReference type="GO" id="GO:0005829">
    <property type="term" value="C:cytosol"/>
    <property type="evidence" value="ECO:0007669"/>
    <property type="project" value="TreeGrafter"/>
</dbReference>
<feature type="domain" description="Carbohydrate kinase PfkB" evidence="12">
    <location>
        <begin position="41"/>
        <end position="350"/>
    </location>
</feature>
<keyword evidence="6 10" id="KW-0547">Nucleotide-binding</keyword>
<evidence type="ECO:0000256" key="1">
    <source>
        <dbReference type="ARBA" id="ARBA00004801"/>
    </source>
</evidence>
<evidence type="ECO:0000259" key="12">
    <source>
        <dbReference type="Pfam" id="PF00294"/>
    </source>
</evidence>
<dbReference type="EMBL" id="FN654516">
    <property type="protein sequence ID" value="CBY34521.1"/>
    <property type="molecule type" value="Genomic_DNA"/>
</dbReference>
<comment type="subcellular location">
    <subcellularLocation>
        <location evidence="10">Nucleus</location>
    </subcellularLocation>
</comment>
<feature type="non-terminal residue" evidence="13">
    <location>
        <position position="1"/>
    </location>
</feature>
<evidence type="ECO:0000256" key="8">
    <source>
        <dbReference type="ARBA" id="ARBA00022840"/>
    </source>
</evidence>
<keyword evidence="4 10" id="KW-0808">Transferase</keyword>
<keyword evidence="8 10" id="KW-0067">ATP-binding</keyword>
<feature type="active site" description="Proton acceptor" evidence="9">
    <location>
        <position position="304"/>
    </location>
</feature>
<evidence type="ECO:0000313" key="13">
    <source>
        <dbReference type="EMBL" id="CBY34521.1"/>
    </source>
</evidence>
<dbReference type="InterPro" id="IPR001805">
    <property type="entry name" value="Adenokinase"/>
</dbReference>
<dbReference type="Gene3D" id="3.40.1190.20">
    <property type="match status" value="1"/>
</dbReference>
<reference evidence="13" key="1">
    <citation type="journal article" date="2010" name="Science">
        <title>Plasticity of animal genome architecture unmasked by rapid evolution of a pelagic tunicate.</title>
        <authorList>
            <person name="Denoeud F."/>
            <person name="Henriet S."/>
            <person name="Mungpakdee S."/>
            <person name="Aury J.M."/>
            <person name="Da Silva C."/>
            <person name="Brinkmann H."/>
            <person name="Mikhaleva J."/>
            <person name="Olsen L.C."/>
            <person name="Jubin C."/>
            <person name="Canestro C."/>
            <person name="Bouquet J.M."/>
            <person name="Danks G."/>
            <person name="Poulain J."/>
            <person name="Campsteijn C."/>
            <person name="Adamski M."/>
            <person name="Cross I."/>
            <person name="Yadetie F."/>
            <person name="Muffato M."/>
            <person name="Louis A."/>
            <person name="Butcher S."/>
            <person name="Tsagkogeorga G."/>
            <person name="Konrad A."/>
            <person name="Singh S."/>
            <person name="Jensen M.F."/>
            <person name="Cong E.H."/>
            <person name="Eikeseth-Otteraa H."/>
            <person name="Noel B."/>
            <person name="Anthouard V."/>
            <person name="Porcel B.M."/>
            <person name="Kachouri-Lafond R."/>
            <person name="Nishino A."/>
            <person name="Ugolini M."/>
            <person name="Chourrout P."/>
            <person name="Nishida H."/>
            <person name="Aasland R."/>
            <person name="Huzurbazar S."/>
            <person name="Westhof E."/>
            <person name="Delsuc F."/>
            <person name="Lehrach H."/>
            <person name="Reinhardt R."/>
            <person name="Weissenbach J."/>
            <person name="Roy S.W."/>
            <person name="Artiguenave F."/>
            <person name="Postlethwait J.H."/>
            <person name="Manak J.R."/>
            <person name="Thompson E.M."/>
            <person name="Jaillon O."/>
            <person name="Du Pasquier L."/>
            <person name="Boudinot P."/>
            <person name="Liberles D.A."/>
            <person name="Volff J.N."/>
            <person name="Philippe H."/>
            <person name="Lenhard B."/>
            <person name="Roest Crollius H."/>
            <person name="Wincker P."/>
            <person name="Chourrout D."/>
        </authorList>
    </citation>
    <scope>NUCLEOTIDE SEQUENCE [LARGE SCALE GENOMIC DNA]</scope>
</reference>
<protein>
    <recommendedName>
        <fullName evidence="3 10">Adenosine kinase</fullName>
        <shortName evidence="10">AK</shortName>
        <ecNumber evidence="3 10">2.7.1.20</ecNumber>
    </recommendedName>
    <alternativeName>
        <fullName evidence="10">Adenosine 5'-phosphotransferase</fullName>
    </alternativeName>
</protein>
<dbReference type="SUPFAM" id="SSF53613">
    <property type="entry name" value="Ribokinase-like"/>
    <property type="match status" value="1"/>
</dbReference>
<proteinExistence type="inferred from homology"/>
<keyword evidence="10" id="KW-0539">Nucleus</keyword>
<dbReference type="UniPathway" id="UPA00588">
    <property type="reaction ID" value="UER00659"/>
</dbReference>
<dbReference type="AlphaFoldDB" id="E4YG97"/>
<gene>
    <name evidence="13" type="ORF">GSOID_T00024546001</name>
</gene>
<dbReference type="PANTHER" id="PTHR45769">
    <property type="entry name" value="ADENOSINE KINASE"/>
    <property type="match status" value="1"/>
</dbReference>
<evidence type="ECO:0000256" key="10">
    <source>
        <dbReference type="RuleBase" id="RU368116"/>
    </source>
</evidence>
<comment type="pathway">
    <text evidence="1 10">Purine metabolism; AMP biosynthesis via salvage pathway; AMP from adenosine: step 1/1.</text>
</comment>
<evidence type="ECO:0000256" key="7">
    <source>
        <dbReference type="ARBA" id="ARBA00022777"/>
    </source>
</evidence>
<name>E4YG97_OIKDI</name>
<dbReference type="PROSITE" id="PS00584">
    <property type="entry name" value="PFKB_KINASES_2"/>
    <property type="match status" value="1"/>
</dbReference>
<evidence type="ECO:0000256" key="4">
    <source>
        <dbReference type="ARBA" id="ARBA00022679"/>
    </source>
</evidence>
<dbReference type="EC" id="2.7.1.20" evidence="3 10"/>
<comment type="similarity">
    <text evidence="2 10">Belongs to the carbohydrate kinase PfkB family.</text>
</comment>
<feature type="signal peptide" evidence="11">
    <location>
        <begin position="1"/>
        <end position="30"/>
    </location>
</feature>
<dbReference type="GO" id="GO:0044209">
    <property type="term" value="P:AMP salvage"/>
    <property type="evidence" value="ECO:0007669"/>
    <property type="project" value="UniProtKB-UniRule"/>
</dbReference>
<comment type="catalytic activity">
    <reaction evidence="10">
        <text>adenosine + ATP = AMP + ADP + H(+)</text>
        <dbReference type="Rhea" id="RHEA:20824"/>
        <dbReference type="ChEBI" id="CHEBI:15378"/>
        <dbReference type="ChEBI" id="CHEBI:16335"/>
        <dbReference type="ChEBI" id="CHEBI:30616"/>
        <dbReference type="ChEBI" id="CHEBI:456215"/>
        <dbReference type="ChEBI" id="CHEBI:456216"/>
        <dbReference type="EC" id="2.7.1.20"/>
    </reaction>
</comment>
<dbReference type="InterPro" id="IPR029056">
    <property type="entry name" value="Ribokinase-like"/>
</dbReference>
<keyword evidence="5 10" id="KW-0660">Purine salvage</keyword>
<dbReference type="GO" id="GO:0006144">
    <property type="term" value="P:purine nucleobase metabolic process"/>
    <property type="evidence" value="ECO:0007669"/>
    <property type="project" value="TreeGrafter"/>
</dbReference>
<accession>E4YG97</accession>
<organism evidence="13">
    <name type="scientific">Oikopleura dioica</name>
    <name type="common">Tunicate</name>
    <dbReference type="NCBI Taxonomy" id="34765"/>
    <lineage>
        <taxon>Eukaryota</taxon>
        <taxon>Metazoa</taxon>
        <taxon>Chordata</taxon>
        <taxon>Tunicata</taxon>
        <taxon>Appendicularia</taxon>
        <taxon>Copelata</taxon>
        <taxon>Oikopleuridae</taxon>
        <taxon>Oikopleura</taxon>
    </lineage>
</organism>
<dbReference type="GO" id="GO:0004001">
    <property type="term" value="F:adenosine kinase activity"/>
    <property type="evidence" value="ECO:0007669"/>
    <property type="project" value="UniProtKB-UniRule"/>
</dbReference>
<evidence type="ECO:0000256" key="9">
    <source>
        <dbReference type="PIRSR" id="PIRSR601805-1"/>
    </source>
</evidence>
<dbReference type="GO" id="GO:0005524">
    <property type="term" value="F:ATP binding"/>
    <property type="evidence" value="ECO:0007669"/>
    <property type="project" value="UniProtKB-UniRule"/>
</dbReference>
<dbReference type="GO" id="GO:0006166">
    <property type="term" value="P:purine ribonucleoside salvage"/>
    <property type="evidence" value="ECO:0007669"/>
    <property type="project" value="UniProtKB-KW"/>
</dbReference>
<dbReference type="PANTHER" id="PTHR45769:SF3">
    <property type="entry name" value="ADENOSINE KINASE"/>
    <property type="match status" value="1"/>
</dbReference>
<dbReference type="GO" id="GO:0005634">
    <property type="term" value="C:nucleus"/>
    <property type="evidence" value="ECO:0007669"/>
    <property type="project" value="UniProtKB-SubCell"/>
</dbReference>
<dbReference type="CDD" id="cd01168">
    <property type="entry name" value="adenosine_kinase"/>
    <property type="match status" value="1"/>
</dbReference>
<dbReference type="Proteomes" id="UP000011014">
    <property type="component" value="Unassembled WGS sequence"/>
</dbReference>
<dbReference type="InterPro" id="IPR002173">
    <property type="entry name" value="Carboh/pur_kinase_PfkB_CS"/>
</dbReference>
<dbReference type="Gene3D" id="3.30.1110.10">
    <property type="match status" value="1"/>
</dbReference>
<evidence type="ECO:0000256" key="2">
    <source>
        <dbReference type="ARBA" id="ARBA00010688"/>
    </source>
</evidence>
<keyword evidence="11" id="KW-0732">Signal</keyword>
<keyword evidence="7 10" id="KW-0418">Kinase</keyword>
<comment type="subunit">
    <text evidence="10">Monomer.</text>
</comment>
<dbReference type="InterPro" id="IPR011611">
    <property type="entry name" value="PfkB_dom"/>
</dbReference>
<keyword evidence="10" id="KW-0460">Magnesium</keyword>